<name>A0A9D1FIW6_9BACT</name>
<proteinExistence type="predicted"/>
<dbReference type="CDD" id="cd00075">
    <property type="entry name" value="HATPase"/>
    <property type="match status" value="1"/>
</dbReference>
<dbReference type="AlphaFoldDB" id="A0A9D1FIW6"/>
<feature type="domain" description="Histidine kinase" evidence="8">
    <location>
        <begin position="293"/>
        <end position="510"/>
    </location>
</feature>
<keyword evidence="7" id="KW-0175">Coiled coil</keyword>
<dbReference type="PANTHER" id="PTHR43047">
    <property type="entry name" value="TWO-COMPONENT HISTIDINE PROTEIN KINASE"/>
    <property type="match status" value="1"/>
</dbReference>
<dbReference type="PROSITE" id="PS50110">
    <property type="entry name" value="RESPONSE_REGULATORY"/>
    <property type="match status" value="1"/>
</dbReference>
<gene>
    <name evidence="11" type="ORF">IAA86_06005</name>
</gene>
<dbReference type="Gene3D" id="3.30.565.10">
    <property type="entry name" value="Histidine kinase-like ATPase, C-terminal domain"/>
    <property type="match status" value="1"/>
</dbReference>
<dbReference type="Pfam" id="PF13426">
    <property type="entry name" value="PAS_9"/>
    <property type="match status" value="1"/>
</dbReference>
<feature type="modified residue" description="4-aspartylphosphate" evidence="6">
    <location>
        <position position="56"/>
    </location>
</feature>
<dbReference type="SUPFAM" id="SSF55874">
    <property type="entry name" value="ATPase domain of HSP90 chaperone/DNA topoisomerase II/histidine kinase"/>
    <property type="match status" value="1"/>
</dbReference>
<dbReference type="SMART" id="SM00448">
    <property type="entry name" value="REC"/>
    <property type="match status" value="1"/>
</dbReference>
<reference evidence="11" key="1">
    <citation type="submission" date="2020-10" db="EMBL/GenBank/DDBJ databases">
        <authorList>
            <person name="Gilroy R."/>
        </authorList>
    </citation>
    <scope>NUCLEOTIDE SEQUENCE</scope>
    <source>
        <strain evidence="11">CHK152-2871</strain>
    </source>
</reference>
<dbReference type="Gene3D" id="3.40.50.2300">
    <property type="match status" value="1"/>
</dbReference>
<dbReference type="InterPro" id="IPR000014">
    <property type="entry name" value="PAS"/>
</dbReference>
<dbReference type="EMBL" id="DVJQ01000049">
    <property type="protein sequence ID" value="HIS74554.1"/>
    <property type="molecule type" value="Genomic_DNA"/>
</dbReference>
<dbReference type="FunFam" id="3.30.565.10:FF:000006">
    <property type="entry name" value="Sensor histidine kinase WalK"/>
    <property type="match status" value="1"/>
</dbReference>
<dbReference type="Pfam" id="PF02518">
    <property type="entry name" value="HATPase_c"/>
    <property type="match status" value="1"/>
</dbReference>
<dbReference type="GO" id="GO:0009927">
    <property type="term" value="F:histidine phosphotransfer kinase activity"/>
    <property type="evidence" value="ECO:0007669"/>
    <property type="project" value="TreeGrafter"/>
</dbReference>
<comment type="caution">
    <text evidence="11">The sequence shown here is derived from an EMBL/GenBank/DDBJ whole genome shotgun (WGS) entry which is preliminary data.</text>
</comment>
<dbReference type="SUPFAM" id="SSF52172">
    <property type="entry name" value="CheY-like"/>
    <property type="match status" value="1"/>
</dbReference>
<evidence type="ECO:0000256" key="1">
    <source>
        <dbReference type="ARBA" id="ARBA00000085"/>
    </source>
</evidence>
<keyword evidence="4" id="KW-0808">Transferase</keyword>
<dbReference type="InterPro" id="IPR011006">
    <property type="entry name" value="CheY-like_superfamily"/>
</dbReference>
<organism evidence="11 12">
    <name type="scientific">Candidatus Galligastranaerophilus intestinavium</name>
    <dbReference type="NCBI Taxonomy" id="2840836"/>
    <lineage>
        <taxon>Bacteria</taxon>
        <taxon>Candidatus Galligastranaerophilus</taxon>
    </lineage>
</organism>
<evidence type="ECO:0000259" key="10">
    <source>
        <dbReference type="PROSITE" id="PS50112"/>
    </source>
</evidence>
<accession>A0A9D1FIW6</accession>
<dbReference type="CDD" id="cd00082">
    <property type="entry name" value="HisKA"/>
    <property type="match status" value="1"/>
</dbReference>
<reference evidence="11" key="2">
    <citation type="journal article" date="2021" name="PeerJ">
        <title>Extensive microbial diversity within the chicken gut microbiome revealed by metagenomics and culture.</title>
        <authorList>
            <person name="Gilroy R."/>
            <person name="Ravi A."/>
            <person name="Getino M."/>
            <person name="Pursley I."/>
            <person name="Horton D.L."/>
            <person name="Alikhan N.F."/>
            <person name="Baker D."/>
            <person name="Gharbi K."/>
            <person name="Hall N."/>
            <person name="Watson M."/>
            <person name="Adriaenssens E.M."/>
            <person name="Foster-Nyarko E."/>
            <person name="Jarju S."/>
            <person name="Secka A."/>
            <person name="Antonio M."/>
            <person name="Oren A."/>
            <person name="Chaudhuri R.R."/>
            <person name="La Ragione R."/>
            <person name="Hildebrand F."/>
            <person name="Pallen M.J."/>
        </authorList>
    </citation>
    <scope>NUCLEOTIDE SEQUENCE</scope>
    <source>
        <strain evidence="11">CHK152-2871</strain>
    </source>
</reference>
<dbReference type="GO" id="GO:0005886">
    <property type="term" value="C:plasma membrane"/>
    <property type="evidence" value="ECO:0007669"/>
    <property type="project" value="TreeGrafter"/>
</dbReference>
<dbReference type="NCBIfam" id="TIGR00229">
    <property type="entry name" value="sensory_box"/>
    <property type="match status" value="1"/>
</dbReference>
<dbReference type="PROSITE" id="PS50112">
    <property type="entry name" value="PAS"/>
    <property type="match status" value="1"/>
</dbReference>
<dbReference type="CDD" id="cd00130">
    <property type="entry name" value="PAS"/>
    <property type="match status" value="1"/>
</dbReference>
<dbReference type="Pfam" id="PF00072">
    <property type="entry name" value="Response_reg"/>
    <property type="match status" value="1"/>
</dbReference>
<dbReference type="GO" id="GO:0000155">
    <property type="term" value="F:phosphorelay sensor kinase activity"/>
    <property type="evidence" value="ECO:0007669"/>
    <property type="project" value="InterPro"/>
</dbReference>
<keyword evidence="3 6" id="KW-0597">Phosphoprotein</keyword>
<dbReference type="SMART" id="SM00388">
    <property type="entry name" value="HisKA"/>
    <property type="match status" value="1"/>
</dbReference>
<evidence type="ECO:0000313" key="12">
    <source>
        <dbReference type="Proteomes" id="UP000886865"/>
    </source>
</evidence>
<dbReference type="Gene3D" id="3.30.450.20">
    <property type="entry name" value="PAS domain"/>
    <property type="match status" value="1"/>
</dbReference>
<dbReference type="CDD" id="cd17569">
    <property type="entry name" value="REC_HupR-like"/>
    <property type="match status" value="1"/>
</dbReference>
<dbReference type="Proteomes" id="UP000886865">
    <property type="component" value="Unassembled WGS sequence"/>
</dbReference>
<dbReference type="SMART" id="SM00091">
    <property type="entry name" value="PAS"/>
    <property type="match status" value="1"/>
</dbReference>
<dbReference type="SUPFAM" id="SSF55785">
    <property type="entry name" value="PYP-like sensor domain (PAS domain)"/>
    <property type="match status" value="1"/>
</dbReference>
<evidence type="ECO:0000256" key="3">
    <source>
        <dbReference type="ARBA" id="ARBA00022553"/>
    </source>
</evidence>
<feature type="domain" description="Response regulatory" evidence="9">
    <location>
        <begin position="6"/>
        <end position="124"/>
    </location>
</feature>
<dbReference type="InterPro" id="IPR005467">
    <property type="entry name" value="His_kinase_dom"/>
</dbReference>
<feature type="coiled-coil region" evidence="7">
    <location>
        <begin position="126"/>
        <end position="160"/>
    </location>
</feature>
<evidence type="ECO:0000256" key="2">
    <source>
        <dbReference type="ARBA" id="ARBA00012438"/>
    </source>
</evidence>
<evidence type="ECO:0000256" key="4">
    <source>
        <dbReference type="ARBA" id="ARBA00022679"/>
    </source>
</evidence>
<evidence type="ECO:0000256" key="6">
    <source>
        <dbReference type="PROSITE-ProRule" id="PRU00169"/>
    </source>
</evidence>
<dbReference type="PANTHER" id="PTHR43047:SF72">
    <property type="entry name" value="OSMOSENSING HISTIDINE PROTEIN KINASE SLN1"/>
    <property type="match status" value="1"/>
</dbReference>
<evidence type="ECO:0000259" key="8">
    <source>
        <dbReference type="PROSITE" id="PS50109"/>
    </source>
</evidence>
<dbReference type="InterPro" id="IPR004358">
    <property type="entry name" value="Sig_transdc_His_kin-like_C"/>
</dbReference>
<protein>
    <recommendedName>
        <fullName evidence="2">histidine kinase</fullName>
        <ecNumber evidence="2">2.7.13.3</ecNumber>
    </recommendedName>
</protein>
<dbReference type="Pfam" id="PF00512">
    <property type="entry name" value="HisKA"/>
    <property type="match status" value="1"/>
</dbReference>
<evidence type="ECO:0000256" key="7">
    <source>
        <dbReference type="SAM" id="Coils"/>
    </source>
</evidence>
<dbReference type="PROSITE" id="PS50109">
    <property type="entry name" value="HIS_KIN"/>
    <property type="match status" value="1"/>
</dbReference>
<dbReference type="PRINTS" id="PR00344">
    <property type="entry name" value="BCTRLSENSOR"/>
</dbReference>
<dbReference type="SUPFAM" id="SSF47384">
    <property type="entry name" value="Homodimeric domain of signal transducing histidine kinase"/>
    <property type="match status" value="1"/>
</dbReference>
<dbReference type="InterPro" id="IPR036097">
    <property type="entry name" value="HisK_dim/P_sf"/>
</dbReference>
<dbReference type="InterPro" id="IPR003661">
    <property type="entry name" value="HisK_dim/P_dom"/>
</dbReference>
<dbReference type="InterPro" id="IPR035965">
    <property type="entry name" value="PAS-like_dom_sf"/>
</dbReference>
<dbReference type="Gene3D" id="1.10.287.130">
    <property type="match status" value="1"/>
</dbReference>
<dbReference type="InterPro" id="IPR001789">
    <property type="entry name" value="Sig_transdc_resp-reg_receiver"/>
</dbReference>
<dbReference type="InterPro" id="IPR003594">
    <property type="entry name" value="HATPase_dom"/>
</dbReference>
<evidence type="ECO:0000259" key="9">
    <source>
        <dbReference type="PROSITE" id="PS50110"/>
    </source>
</evidence>
<dbReference type="InterPro" id="IPR036890">
    <property type="entry name" value="HATPase_C_sf"/>
</dbReference>
<keyword evidence="5" id="KW-0418">Kinase</keyword>
<feature type="domain" description="PAS" evidence="10">
    <location>
        <begin position="168"/>
        <end position="229"/>
    </location>
</feature>
<comment type="catalytic activity">
    <reaction evidence="1">
        <text>ATP + protein L-histidine = ADP + protein N-phospho-L-histidine.</text>
        <dbReference type="EC" id="2.7.13.3"/>
    </reaction>
</comment>
<sequence length="517" mass="58825">MDTNGKIVLVDDEVMVTKTLSTLLKFEGLRDTVTFNNPEHALEYLKNNSCELIISDFIMPEMDGIEFLSRIKELPLQAETTQILLTGYADKENAIKAINEVGIFKYIEKPWNNDDLILNIKNAIERTNLKRALREKIIQLKKANTELEEYSKNLESLVQKRTKELWESREKLNAIFTNCADGIVTFKKDNLLVSLNQAACKLFGLEEKELLNKNFFELIINEKNQRIQNPFKLNEPLFLRDFSLINYKNDVKIPVEISLAKINDGSNPFVVGVLRDVSYQRENERLRDDFIATLTHDLRTPLLAAISGLDFILNGTLGETTQKQKELLEAMKKSNEDMLGLTNALLEVYRYEAGKIFLCKTRFSINELIKDCIKELDILFKQNGSNIEIDCNSDNIEINADKNEIRRVILNLLGNAIKHGGENTKINVCAKKTGKDLVLSVKDNGVGLSQDDQKKLFKRFSQGTSKKRSCSTGLGLYLSRRIVEAHNGTIWVESEPNKGSKFTFCLKSAALEDKVLL</sequence>
<evidence type="ECO:0000256" key="5">
    <source>
        <dbReference type="ARBA" id="ARBA00022777"/>
    </source>
</evidence>
<dbReference type="SMART" id="SM00387">
    <property type="entry name" value="HATPase_c"/>
    <property type="match status" value="1"/>
</dbReference>
<evidence type="ECO:0000313" key="11">
    <source>
        <dbReference type="EMBL" id="HIS74554.1"/>
    </source>
</evidence>
<dbReference type="EC" id="2.7.13.3" evidence="2"/>